<organism evidence="8">
    <name type="scientific">marine metagenome</name>
    <dbReference type="NCBI Taxonomy" id="408172"/>
    <lineage>
        <taxon>unclassified sequences</taxon>
        <taxon>metagenomes</taxon>
        <taxon>ecological metagenomes</taxon>
    </lineage>
</organism>
<keyword evidence="5 7" id="KW-1133">Transmembrane helix</keyword>
<dbReference type="PANTHER" id="PTHR30330">
    <property type="entry name" value="AGSS FAMILY TRANSPORTER, SODIUM-ALANINE"/>
    <property type="match status" value="1"/>
</dbReference>
<comment type="subcellular location">
    <subcellularLocation>
        <location evidence="1">Cell membrane</location>
        <topology evidence="1">Multi-pass membrane protein</topology>
    </subcellularLocation>
</comment>
<evidence type="ECO:0000313" key="8">
    <source>
        <dbReference type="EMBL" id="SVA50997.1"/>
    </source>
</evidence>
<feature type="transmembrane region" description="Helical" evidence="7">
    <location>
        <begin position="381"/>
        <end position="403"/>
    </location>
</feature>
<accession>A0A381WGA2</accession>
<evidence type="ECO:0000256" key="4">
    <source>
        <dbReference type="ARBA" id="ARBA00022692"/>
    </source>
</evidence>
<evidence type="ECO:0000256" key="3">
    <source>
        <dbReference type="ARBA" id="ARBA00022475"/>
    </source>
</evidence>
<evidence type="ECO:0000256" key="5">
    <source>
        <dbReference type="ARBA" id="ARBA00022989"/>
    </source>
</evidence>
<dbReference type="EMBL" id="UINC01011576">
    <property type="protein sequence ID" value="SVA50997.1"/>
    <property type="molecule type" value="Genomic_DNA"/>
</dbReference>
<keyword evidence="4 7" id="KW-0812">Transmembrane</keyword>
<feature type="transmembrane region" description="Helical" evidence="7">
    <location>
        <begin position="409"/>
        <end position="429"/>
    </location>
</feature>
<protein>
    <recommendedName>
        <fullName evidence="9">Amino acid carrier protein</fullName>
    </recommendedName>
</protein>
<dbReference type="Pfam" id="PF01235">
    <property type="entry name" value="Na_Ala_symp"/>
    <property type="match status" value="1"/>
</dbReference>
<dbReference type="NCBIfam" id="TIGR00835">
    <property type="entry name" value="agcS"/>
    <property type="match status" value="1"/>
</dbReference>
<dbReference type="PANTHER" id="PTHR30330:SF3">
    <property type="entry name" value="TRANSCRIPTIONAL REGULATOR, LRP FAMILY"/>
    <property type="match status" value="1"/>
</dbReference>
<dbReference type="AlphaFoldDB" id="A0A381WGA2"/>
<keyword evidence="3" id="KW-1003">Cell membrane</keyword>
<dbReference type="PRINTS" id="PR00175">
    <property type="entry name" value="NAALASMPORT"/>
</dbReference>
<reference evidence="8" key="1">
    <citation type="submission" date="2018-05" db="EMBL/GenBank/DDBJ databases">
        <authorList>
            <person name="Lanie J.A."/>
            <person name="Ng W.-L."/>
            <person name="Kazmierczak K.M."/>
            <person name="Andrzejewski T.M."/>
            <person name="Davidsen T.M."/>
            <person name="Wayne K.J."/>
            <person name="Tettelin H."/>
            <person name="Glass J.I."/>
            <person name="Rusch D."/>
            <person name="Podicherti R."/>
            <person name="Tsui H.-C.T."/>
            <person name="Winkler M.E."/>
        </authorList>
    </citation>
    <scope>NUCLEOTIDE SEQUENCE</scope>
</reference>
<evidence type="ECO:0000256" key="7">
    <source>
        <dbReference type="SAM" id="Phobius"/>
    </source>
</evidence>
<feature type="transmembrane region" description="Helical" evidence="7">
    <location>
        <begin position="213"/>
        <end position="234"/>
    </location>
</feature>
<feature type="non-terminal residue" evidence="8">
    <location>
        <position position="1"/>
    </location>
</feature>
<evidence type="ECO:0000256" key="1">
    <source>
        <dbReference type="ARBA" id="ARBA00004651"/>
    </source>
</evidence>
<gene>
    <name evidence="8" type="ORF">METZ01_LOCUS103851</name>
</gene>
<name>A0A381WGA2_9ZZZZ</name>
<keyword evidence="6 7" id="KW-0472">Membrane</keyword>
<sequence>VTELAENISNFIWSRWMIGALISLGFCMTYATKGIQFRKFLYAIKTLKNSITNENNENIGDISSFQSFTTALAGTVGNSNIAGVATAISIGGPGAAFWMVIIAPLGMATKFVEVFLSLKYRVQLPDGKSLGGPMLYIEKGAKAKWLGFSYALFAVLAAIGGGNLSQSNSIALVMNSQFGIPKAISGILIALLIGAIIRKGVTNIGPITEKVVPLMTIIYMSCVIIIISINISLLPDTLMLIIKSAFNPIAPAGGFAGVAVVRTIEYGIRRGVISNEAGLGSAGIAHSAAKAKDPYHQGLIAMIGVFIDTIVICFGTAIVVVITGVWSNGQISTALVASAFDTVIPFGGSVVAVCSMLFGFTTMTTWSYYGEQTLRYIIKGNAIVPIFRILWCLLAYIGAIYGAKLIWDISDIFVGLVALPNIIGLILLYNKIKVINDS</sequence>
<evidence type="ECO:0000256" key="2">
    <source>
        <dbReference type="ARBA" id="ARBA00022448"/>
    </source>
</evidence>
<feature type="transmembrane region" description="Helical" evidence="7">
    <location>
        <begin position="183"/>
        <end position="201"/>
    </location>
</feature>
<dbReference type="InterPro" id="IPR001463">
    <property type="entry name" value="Na/Ala_symport"/>
</dbReference>
<dbReference type="GO" id="GO:0005886">
    <property type="term" value="C:plasma membrane"/>
    <property type="evidence" value="ECO:0007669"/>
    <property type="project" value="UniProtKB-SubCell"/>
</dbReference>
<feature type="transmembrane region" description="Helical" evidence="7">
    <location>
        <begin position="12"/>
        <end position="31"/>
    </location>
</feature>
<keyword evidence="2" id="KW-0813">Transport</keyword>
<proteinExistence type="predicted"/>
<dbReference type="GO" id="GO:0005283">
    <property type="term" value="F:amino acid:sodium symporter activity"/>
    <property type="evidence" value="ECO:0007669"/>
    <property type="project" value="InterPro"/>
</dbReference>
<evidence type="ECO:0008006" key="9">
    <source>
        <dbReference type="Google" id="ProtNLM"/>
    </source>
</evidence>
<feature type="transmembrane region" description="Helical" evidence="7">
    <location>
        <begin position="145"/>
        <end position="163"/>
    </location>
</feature>
<feature type="transmembrane region" description="Helical" evidence="7">
    <location>
        <begin position="346"/>
        <end position="369"/>
    </location>
</feature>
<evidence type="ECO:0000256" key="6">
    <source>
        <dbReference type="ARBA" id="ARBA00023136"/>
    </source>
</evidence>
<feature type="transmembrane region" description="Helical" evidence="7">
    <location>
        <begin position="299"/>
        <end position="326"/>
    </location>
</feature>